<dbReference type="EMBL" id="JAKMXF010000324">
    <property type="protein sequence ID" value="KAI6648956.1"/>
    <property type="molecule type" value="Genomic_DNA"/>
</dbReference>
<organism evidence="1 2">
    <name type="scientific">Oopsacas minuta</name>
    <dbReference type="NCBI Taxonomy" id="111878"/>
    <lineage>
        <taxon>Eukaryota</taxon>
        <taxon>Metazoa</taxon>
        <taxon>Porifera</taxon>
        <taxon>Hexactinellida</taxon>
        <taxon>Hexasterophora</taxon>
        <taxon>Lyssacinosida</taxon>
        <taxon>Leucopsacidae</taxon>
        <taxon>Oopsacas</taxon>
    </lineage>
</organism>
<proteinExistence type="predicted"/>
<reference evidence="1 2" key="1">
    <citation type="journal article" date="2023" name="BMC Biol.">
        <title>The compact genome of the sponge Oopsacas minuta (Hexactinellida) is lacking key metazoan core genes.</title>
        <authorList>
            <person name="Santini S."/>
            <person name="Schenkelaars Q."/>
            <person name="Jourda C."/>
            <person name="Duchesne M."/>
            <person name="Belahbib H."/>
            <person name="Rocher C."/>
            <person name="Selva M."/>
            <person name="Riesgo A."/>
            <person name="Vervoort M."/>
            <person name="Leys S.P."/>
            <person name="Kodjabachian L."/>
            <person name="Le Bivic A."/>
            <person name="Borchiellini C."/>
            <person name="Claverie J.M."/>
            <person name="Renard E."/>
        </authorList>
    </citation>
    <scope>NUCLEOTIDE SEQUENCE [LARGE SCALE GENOMIC DNA]</scope>
    <source>
        <strain evidence="1">SPO-2</strain>
    </source>
</reference>
<name>A0AAV7JKH4_9METZ</name>
<comment type="caution">
    <text evidence="1">The sequence shown here is derived from an EMBL/GenBank/DDBJ whole genome shotgun (WGS) entry which is preliminary data.</text>
</comment>
<protein>
    <submittedName>
        <fullName evidence="1">Uncharacterized protein</fullName>
    </submittedName>
</protein>
<evidence type="ECO:0000313" key="1">
    <source>
        <dbReference type="EMBL" id="KAI6648956.1"/>
    </source>
</evidence>
<dbReference type="Proteomes" id="UP001165289">
    <property type="component" value="Unassembled WGS sequence"/>
</dbReference>
<evidence type="ECO:0000313" key="2">
    <source>
        <dbReference type="Proteomes" id="UP001165289"/>
    </source>
</evidence>
<sequence>MASSRKEISFPTQIRESKRKIRDCFKRSHEALQLREGILLSRIDQIEQEYDYKTEKMSNLVETLDTNKSKISDTLTDNELKDTLEGFISLINKQISELTAQTDYIIYFDWDKQFETAIQKLGSVITLCDQNNKFKGWELKLKMNSGSNTIRKTKYPLSRVPSFSRPDPQPDDQIYKPRLHRLSLPVNFDRP</sequence>
<gene>
    <name evidence="1" type="ORF">LOD99_7029</name>
</gene>
<keyword evidence="2" id="KW-1185">Reference proteome</keyword>
<accession>A0AAV7JKH4</accession>
<dbReference type="AlphaFoldDB" id="A0AAV7JKH4"/>